<dbReference type="SUPFAM" id="SSF52540">
    <property type="entry name" value="P-loop containing nucleoside triphosphate hydrolases"/>
    <property type="match status" value="1"/>
</dbReference>
<dbReference type="AlphaFoldDB" id="A0A4U7MW43"/>
<dbReference type="SUPFAM" id="SSF90123">
    <property type="entry name" value="ABC transporter transmembrane region"/>
    <property type="match status" value="1"/>
</dbReference>
<protein>
    <submittedName>
        <fullName evidence="10">Cyclic peptide export ABC transporter</fullName>
    </submittedName>
</protein>
<dbReference type="GO" id="GO:1904680">
    <property type="term" value="F:peptide transmembrane transporter activity"/>
    <property type="evidence" value="ECO:0007669"/>
    <property type="project" value="InterPro"/>
</dbReference>
<dbReference type="PANTHER" id="PTHR24221">
    <property type="entry name" value="ATP-BINDING CASSETTE SUB-FAMILY B"/>
    <property type="match status" value="1"/>
</dbReference>
<feature type="domain" description="ABC transmembrane type-1" evidence="9">
    <location>
        <begin position="46"/>
        <end position="318"/>
    </location>
</feature>
<dbReference type="GO" id="GO:0015833">
    <property type="term" value="P:peptide transport"/>
    <property type="evidence" value="ECO:0007669"/>
    <property type="project" value="InterPro"/>
</dbReference>
<dbReference type="InterPro" id="IPR039421">
    <property type="entry name" value="Type_1_exporter"/>
</dbReference>
<evidence type="ECO:0000256" key="2">
    <source>
        <dbReference type="ARBA" id="ARBA00022692"/>
    </source>
</evidence>
<dbReference type="InterPro" id="IPR027417">
    <property type="entry name" value="P-loop_NTPase"/>
</dbReference>
<evidence type="ECO:0000259" key="8">
    <source>
        <dbReference type="PROSITE" id="PS50893"/>
    </source>
</evidence>
<evidence type="ECO:0000256" key="1">
    <source>
        <dbReference type="ARBA" id="ARBA00004651"/>
    </source>
</evidence>
<dbReference type="EMBL" id="SULI01000023">
    <property type="protein sequence ID" value="TKZ17380.1"/>
    <property type="molecule type" value="Genomic_DNA"/>
</dbReference>
<dbReference type="InterPro" id="IPR017871">
    <property type="entry name" value="ABC_transporter-like_CS"/>
</dbReference>
<keyword evidence="11" id="KW-1185">Reference proteome</keyword>
<keyword evidence="4" id="KW-0067">ATP-binding</keyword>
<reference evidence="10 11" key="1">
    <citation type="submission" date="2019-04" db="EMBL/GenBank/DDBJ databases">
        <title>Genome sequence of Pelagicola litoralis CL-ES2.</title>
        <authorList>
            <person name="Cao J."/>
        </authorList>
    </citation>
    <scope>NUCLEOTIDE SEQUENCE [LARGE SCALE GENOMIC DNA]</scope>
    <source>
        <strain evidence="10 11">CL-ES2</strain>
    </source>
</reference>
<feature type="transmembrane region" description="Helical" evidence="7">
    <location>
        <begin position="149"/>
        <end position="171"/>
    </location>
</feature>
<name>A0A4U7MW43_9RHOB</name>
<dbReference type="Pfam" id="PF00005">
    <property type="entry name" value="ABC_tran"/>
    <property type="match status" value="1"/>
</dbReference>
<dbReference type="GO" id="GO:0005524">
    <property type="term" value="F:ATP binding"/>
    <property type="evidence" value="ECO:0007669"/>
    <property type="project" value="UniProtKB-KW"/>
</dbReference>
<comment type="subcellular location">
    <subcellularLocation>
        <location evidence="1">Cell membrane</location>
        <topology evidence="1">Multi-pass membrane protein</topology>
    </subcellularLocation>
</comment>
<dbReference type="InterPro" id="IPR003593">
    <property type="entry name" value="AAA+_ATPase"/>
</dbReference>
<evidence type="ECO:0000256" key="5">
    <source>
        <dbReference type="ARBA" id="ARBA00022989"/>
    </source>
</evidence>
<sequence>MQEYRAVTTPPKITSPDEKGFRKLIERRVTVLRYLLGTSNVLTDPIILLTFLSSFARSGMMFGINETARTADQGLGWPVAMLLFCAISMLVIGYISRIRMHALIIRVKESMRQRMTRNLLRANIDFLLTNPHGRVHVAMTEEVGQVSGAIINVIETIEAVVIVLIITPYIFWISWTAGVATFVAMALGTLGYMLFDRPARAAMYKASAAGAEFSNRVRDMLAGWKELRLRRSRSAALEAETMDVIRKVSTYANVSERLYAKSTAVGQSAVILLLCYVVIVVPILPGGGIDVMFQILTVIFLTSGPIEQLFGALPSMSRAENAYFRIQNVEADLYEAAAQVTQRDVAPRAGFSSIEMRDVSARISEPGRPASEAFEIGPINLSFKPGETVFVCGGNGSGKTTLMGLITGLRNPDKGDILVDGEIMSNDMRHGYRELFCGVFSDFHLFDRTFGMTAEEMERLDMRIKALNLSDRVTMQENKFSTLSLSAGQKRRLALAVALAEQRPIIILDEFAADQDPANRAFFYDVLVPELAAGGQLVIAITHDDHQFHKCDRLIKMAGGKIISDEKYLLPTAHEVG</sequence>
<feature type="transmembrane region" description="Helical" evidence="7">
    <location>
        <begin position="31"/>
        <end position="55"/>
    </location>
</feature>
<keyword evidence="6 7" id="KW-0472">Membrane</keyword>
<evidence type="ECO:0000256" key="6">
    <source>
        <dbReference type="ARBA" id="ARBA00023136"/>
    </source>
</evidence>
<dbReference type="GO" id="GO:0016887">
    <property type="term" value="F:ATP hydrolysis activity"/>
    <property type="evidence" value="ECO:0007669"/>
    <property type="project" value="InterPro"/>
</dbReference>
<evidence type="ECO:0000256" key="7">
    <source>
        <dbReference type="SAM" id="Phobius"/>
    </source>
</evidence>
<dbReference type="Pfam" id="PF00664">
    <property type="entry name" value="ABC_membrane"/>
    <property type="match status" value="1"/>
</dbReference>
<dbReference type="GO" id="GO:0140359">
    <property type="term" value="F:ABC-type transporter activity"/>
    <property type="evidence" value="ECO:0007669"/>
    <property type="project" value="InterPro"/>
</dbReference>
<comment type="caution">
    <text evidence="10">The sequence shown here is derived from an EMBL/GenBank/DDBJ whole genome shotgun (WGS) entry which is preliminary data.</text>
</comment>
<dbReference type="InterPro" id="IPR003439">
    <property type="entry name" value="ABC_transporter-like_ATP-bd"/>
</dbReference>
<keyword evidence="5 7" id="KW-1133">Transmembrane helix</keyword>
<dbReference type="PROSITE" id="PS50929">
    <property type="entry name" value="ABC_TM1F"/>
    <property type="match status" value="1"/>
</dbReference>
<dbReference type="PROSITE" id="PS00211">
    <property type="entry name" value="ABC_TRANSPORTER_1"/>
    <property type="match status" value="1"/>
</dbReference>
<gene>
    <name evidence="10" type="ORF">FAP39_14460</name>
</gene>
<dbReference type="Proteomes" id="UP000306575">
    <property type="component" value="Unassembled WGS sequence"/>
</dbReference>
<organism evidence="10 11">
    <name type="scientific">Shimia litoralis</name>
    <dbReference type="NCBI Taxonomy" id="420403"/>
    <lineage>
        <taxon>Bacteria</taxon>
        <taxon>Pseudomonadati</taxon>
        <taxon>Pseudomonadota</taxon>
        <taxon>Alphaproteobacteria</taxon>
        <taxon>Rhodobacterales</taxon>
        <taxon>Roseobacteraceae</taxon>
    </lineage>
</organism>
<evidence type="ECO:0000259" key="9">
    <source>
        <dbReference type="PROSITE" id="PS50929"/>
    </source>
</evidence>
<feature type="transmembrane region" description="Helical" evidence="7">
    <location>
        <begin position="75"/>
        <end position="96"/>
    </location>
</feature>
<dbReference type="PANTHER" id="PTHR24221:SF654">
    <property type="entry name" value="ATP-BINDING CASSETTE SUB-FAMILY B MEMBER 6"/>
    <property type="match status" value="1"/>
</dbReference>
<evidence type="ECO:0000256" key="3">
    <source>
        <dbReference type="ARBA" id="ARBA00022741"/>
    </source>
</evidence>
<dbReference type="SMART" id="SM00382">
    <property type="entry name" value="AAA"/>
    <property type="match status" value="1"/>
</dbReference>
<dbReference type="OrthoDB" id="9760776at2"/>
<dbReference type="Gene3D" id="1.20.1560.10">
    <property type="entry name" value="ABC transporter type 1, transmembrane domain"/>
    <property type="match status" value="1"/>
</dbReference>
<evidence type="ECO:0000313" key="11">
    <source>
        <dbReference type="Proteomes" id="UP000306575"/>
    </source>
</evidence>
<keyword evidence="2 7" id="KW-0812">Transmembrane</keyword>
<evidence type="ECO:0000313" key="10">
    <source>
        <dbReference type="EMBL" id="TKZ17380.1"/>
    </source>
</evidence>
<dbReference type="GO" id="GO:0034040">
    <property type="term" value="F:ATPase-coupled lipid transmembrane transporter activity"/>
    <property type="evidence" value="ECO:0007669"/>
    <property type="project" value="TreeGrafter"/>
</dbReference>
<accession>A0A4U7MW43</accession>
<feature type="transmembrane region" description="Helical" evidence="7">
    <location>
        <begin position="264"/>
        <end position="285"/>
    </location>
</feature>
<dbReference type="InterPro" id="IPR005898">
    <property type="entry name" value="Cyc_pep_transpt_SyrD/YojI"/>
</dbReference>
<dbReference type="PROSITE" id="PS50893">
    <property type="entry name" value="ABC_TRANSPORTER_2"/>
    <property type="match status" value="1"/>
</dbReference>
<proteinExistence type="predicted"/>
<keyword evidence="3" id="KW-0547">Nucleotide-binding</keyword>
<dbReference type="Gene3D" id="3.40.50.300">
    <property type="entry name" value="P-loop containing nucleotide triphosphate hydrolases"/>
    <property type="match status" value="1"/>
</dbReference>
<evidence type="ECO:0000256" key="4">
    <source>
        <dbReference type="ARBA" id="ARBA00022840"/>
    </source>
</evidence>
<feature type="domain" description="ABC transporter" evidence="8">
    <location>
        <begin position="354"/>
        <end position="576"/>
    </location>
</feature>
<dbReference type="GO" id="GO:0005886">
    <property type="term" value="C:plasma membrane"/>
    <property type="evidence" value="ECO:0007669"/>
    <property type="project" value="UniProtKB-SubCell"/>
</dbReference>
<dbReference type="NCBIfam" id="TIGR01194">
    <property type="entry name" value="cyc_pep_trnsptr"/>
    <property type="match status" value="1"/>
</dbReference>
<dbReference type="InterPro" id="IPR036640">
    <property type="entry name" value="ABC1_TM_sf"/>
</dbReference>
<dbReference type="InterPro" id="IPR011527">
    <property type="entry name" value="ABC1_TM_dom"/>
</dbReference>
<feature type="transmembrane region" description="Helical" evidence="7">
    <location>
        <begin position="177"/>
        <end position="195"/>
    </location>
</feature>